<evidence type="ECO:0000259" key="8">
    <source>
        <dbReference type="Pfam" id="PF00590"/>
    </source>
</evidence>
<evidence type="ECO:0000256" key="2">
    <source>
        <dbReference type="ARBA" id="ARBA00005879"/>
    </source>
</evidence>
<dbReference type="GO" id="GO:0009236">
    <property type="term" value="P:cobalamin biosynthetic process"/>
    <property type="evidence" value="ECO:0007669"/>
    <property type="project" value="UniProtKB-UniRule"/>
</dbReference>
<keyword evidence="4 9" id="KW-0489">Methyltransferase</keyword>
<evidence type="ECO:0000313" key="10">
    <source>
        <dbReference type="Proteomes" id="UP000068196"/>
    </source>
</evidence>
<comment type="similarity">
    <text evidence="2 7">Belongs to the precorrin methyltransferase family.</text>
</comment>
<dbReference type="Gene3D" id="3.30.950.10">
    <property type="entry name" value="Methyltransferase, Cobalt-precorrin-4 Transmethylase, Domain 2"/>
    <property type="match status" value="1"/>
</dbReference>
<keyword evidence="3" id="KW-0169">Cobalamin biosynthesis</keyword>
<dbReference type="AlphaFoldDB" id="A0A0U5AVC5"/>
<dbReference type="EMBL" id="AP014945">
    <property type="protein sequence ID" value="BAU22478.1"/>
    <property type="molecule type" value="Genomic_DNA"/>
</dbReference>
<sequence>MKLYVIGVGPGDPELITLKGLKILKDCPLLFYPTGGRETLALSVIEKVVSLKDKRLIELYFPMQKIDELYNHWEELAQRVSSALSESKIGAFITLGDPAFYSTFFYLKPFLEKSGIEMEIIPGISSFSGFSAKLKIPLSLNKEEVVITNADTFLKSLSNYLIFDTIVLLKTHRYLKEIKEFSKKHAYMGLVGKRVGQDLEKIWYNLDEVEENELDYFTLVVLKKL</sequence>
<evidence type="ECO:0000256" key="6">
    <source>
        <dbReference type="ARBA" id="ARBA00022691"/>
    </source>
</evidence>
<name>A0A0U5AVC5_9BACT</name>
<accession>A0A0U5AVC5</accession>
<dbReference type="PIRSF" id="PIRSF036427">
    <property type="entry name" value="Precrrn-2_mtase"/>
    <property type="match status" value="1"/>
</dbReference>
<dbReference type="SUPFAM" id="SSF53790">
    <property type="entry name" value="Tetrapyrrole methylase"/>
    <property type="match status" value="1"/>
</dbReference>
<organism evidence="9 10">
    <name type="scientific">Caldimicrobium thiodismutans</name>
    <dbReference type="NCBI Taxonomy" id="1653476"/>
    <lineage>
        <taxon>Bacteria</taxon>
        <taxon>Pseudomonadati</taxon>
        <taxon>Thermodesulfobacteriota</taxon>
        <taxon>Thermodesulfobacteria</taxon>
        <taxon>Thermodesulfobacteriales</taxon>
        <taxon>Thermodesulfobacteriaceae</taxon>
        <taxon>Caldimicrobium</taxon>
    </lineage>
</organism>
<dbReference type="InterPro" id="IPR014776">
    <property type="entry name" value="4pyrrole_Mease_sub2"/>
</dbReference>
<proteinExistence type="inferred from homology"/>
<keyword evidence="5 9" id="KW-0808">Transferase</keyword>
<dbReference type="Proteomes" id="UP000068196">
    <property type="component" value="Chromosome"/>
</dbReference>
<comment type="pathway">
    <text evidence="1">Cofactor biosynthesis; adenosylcobalamin biosynthesis.</text>
</comment>
<dbReference type="InterPro" id="IPR000878">
    <property type="entry name" value="4pyrrol_Mease"/>
</dbReference>
<evidence type="ECO:0000256" key="7">
    <source>
        <dbReference type="PIRNR" id="PIRNR036427"/>
    </source>
</evidence>
<dbReference type="CDD" id="cd11645">
    <property type="entry name" value="Precorrin_2_C20_MT"/>
    <property type="match status" value="1"/>
</dbReference>
<reference evidence="9 10" key="1">
    <citation type="journal article" date="2016" name="Int. J. Syst. Evol. Microbiol.">
        <title>Caldimicrobium thiodismutans sp. nov., a sulfur-disproportionating bacterium isolated from a hot spring, and emended description of the genus Caldimicrobium.</title>
        <authorList>
            <person name="Kojima H."/>
            <person name="Umezawa K."/>
            <person name="Fukui M."/>
        </authorList>
    </citation>
    <scope>NUCLEOTIDE SEQUENCE [LARGE SCALE GENOMIC DNA]</scope>
    <source>
        <strain evidence="9 10">TF1</strain>
    </source>
</reference>
<evidence type="ECO:0000256" key="3">
    <source>
        <dbReference type="ARBA" id="ARBA00022573"/>
    </source>
</evidence>
<dbReference type="InterPro" id="IPR014777">
    <property type="entry name" value="4pyrrole_Mease_sub1"/>
</dbReference>
<dbReference type="InterPro" id="IPR006364">
    <property type="entry name" value="CobI/CbiL/CobIJ_dom"/>
</dbReference>
<protein>
    <submittedName>
        <fullName evidence="9">Precorrin-2 C20-methyltransferase</fullName>
    </submittedName>
</protein>
<keyword evidence="10" id="KW-1185">Reference proteome</keyword>
<dbReference type="PANTHER" id="PTHR43467:SF2">
    <property type="entry name" value="COBALT-PRECORRIN-2 C(20)-METHYLTRANSFERASE"/>
    <property type="match status" value="1"/>
</dbReference>
<dbReference type="GO" id="GO:0030788">
    <property type="term" value="F:precorrin-2 C20-methyltransferase activity"/>
    <property type="evidence" value="ECO:0007669"/>
    <property type="project" value="InterPro"/>
</dbReference>
<dbReference type="NCBIfam" id="TIGR01467">
    <property type="entry name" value="cobI_cbiL"/>
    <property type="match status" value="1"/>
</dbReference>
<dbReference type="RefSeq" id="WP_068511695.1">
    <property type="nucleotide sequence ID" value="NZ_AP014945.1"/>
</dbReference>
<dbReference type="InterPro" id="IPR012382">
    <property type="entry name" value="CobI/CbiL"/>
</dbReference>
<reference evidence="10" key="2">
    <citation type="journal article" date="2016" name="Int. J. Syst. Evol. Microbiol.">
        <title>Caldimicrobium thiodismutans sp. nov., a sulfur-disproportionating bacterium isolated from a hot spring.</title>
        <authorList>
            <person name="Kojima H."/>
            <person name="Umezawa K."/>
            <person name="Fukui M."/>
        </authorList>
    </citation>
    <scope>NUCLEOTIDE SEQUENCE [LARGE SCALE GENOMIC DNA]</scope>
    <source>
        <strain evidence="10">TF1</strain>
    </source>
</reference>
<dbReference type="GO" id="GO:0032259">
    <property type="term" value="P:methylation"/>
    <property type="evidence" value="ECO:0007669"/>
    <property type="project" value="UniProtKB-KW"/>
</dbReference>
<dbReference type="UniPathway" id="UPA00148"/>
<dbReference type="PANTHER" id="PTHR43467">
    <property type="entry name" value="COBALT-PRECORRIN-2 C(20)-METHYLTRANSFERASE"/>
    <property type="match status" value="1"/>
</dbReference>
<gene>
    <name evidence="9" type="ORF">THC_0072</name>
</gene>
<evidence type="ECO:0000256" key="1">
    <source>
        <dbReference type="ARBA" id="ARBA00004953"/>
    </source>
</evidence>
<dbReference type="OrthoDB" id="9804789at2"/>
<dbReference type="STRING" id="1653476.THC_0072"/>
<feature type="domain" description="Tetrapyrrole methylase" evidence="8">
    <location>
        <begin position="2"/>
        <end position="203"/>
    </location>
</feature>
<dbReference type="InterPro" id="IPR035996">
    <property type="entry name" value="4pyrrol_Methylase_sf"/>
</dbReference>
<dbReference type="Pfam" id="PF00590">
    <property type="entry name" value="TP_methylase"/>
    <property type="match status" value="1"/>
</dbReference>
<keyword evidence="6" id="KW-0949">S-adenosyl-L-methionine</keyword>
<dbReference type="KEGG" id="cthi:THC_0072"/>
<dbReference type="Gene3D" id="3.40.1010.10">
    <property type="entry name" value="Cobalt-precorrin-4 Transmethylase, Domain 1"/>
    <property type="match status" value="1"/>
</dbReference>
<evidence type="ECO:0000313" key="9">
    <source>
        <dbReference type="EMBL" id="BAU22478.1"/>
    </source>
</evidence>
<evidence type="ECO:0000256" key="5">
    <source>
        <dbReference type="ARBA" id="ARBA00022679"/>
    </source>
</evidence>
<evidence type="ECO:0000256" key="4">
    <source>
        <dbReference type="ARBA" id="ARBA00022603"/>
    </source>
</evidence>